<dbReference type="Proteomes" id="UP000002489">
    <property type="component" value="Unassembled WGS sequence"/>
</dbReference>
<reference evidence="1" key="2">
    <citation type="submission" date="2025-08" db="UniProtKB">
        <authorList>
            <consortium name="EnsemblFungi"/>
        </authorList>
    </citation>
    <scope>IDENTIFICATION</scope>
    <source>
        <strain evidence="1">4287 / CBS 123668 / FGSC 9935 / NRRL 34936</strain>
    </source>
</reference>
<evidence type="ECO:0000313" key="1">
    <source>
        <dbReference type="EnsemblFungi" id="FOXG_14911P0"/>
    </source>
</evidence>
<name>A0A0D2YF23_FUSOF</name>
<protein>
    <submittedName>
        <fullName evidence="1">Uncharacterized protein</fullName>
    </submittedName>
</protein>
<dbReference type="EnsemblFungi" id="FOXG_14911T0">
    <property type="protein sequence ID" value="FOXG_14911P0"/>
    <property type="gene ID" value="FOXG_14911"/>
</dbReference>
<gene>
    <name evidence="1" type="primary">28956029</name>
</gene>
<reference evidence="2" key="1">
    <citation type="journal article" date="2012" name="Mol. Plant Microbe Interact.">
        <title>A highly conserved effector in Fusarium oxysporum is required for full virulence on Arabidopsis.</title>
        <authorList>
            <person name="Thatcher L.F."/>
            <person name="Gardiner D.M."/>
            <person name="Kazan K."/>
            <person name="Manners J."/>
        </authorList>
    </citation>
    <scope>NUCLEOTIDE SEQUENCE [LARGE SCALE GENOMIC DNA]</scope>
    <source>
        <strain evidence="2">Fo5176</strain>
    </source>
</reference>
<evidence type="ECO:0000313" key="2">
    <source>
        <dbReference type="Proteomes" id="UP000002489"/>
    </source>
</evidence>
<dbReference type="VEuPathDB" id="FungiDB:FOXG_14911"/>
<sequence length="222" mass="25400">MSSEESVQDELFRSETSAVLLGILIPPLLILWICSLYLVRREDDPARMAFTYMKIVYLTALLTLTFRFIYFIAMNKILVSSASDETLPDGFLHYMVHITNRLDALSTTLLDVTDVFLIITLFELGNGFLICLTAKRSSFYLVLRYSILVTSAAVLYLSITTFIRGHSIWIKSLSMDEDSEQRIWKDLEELDEWDTPLLILWGVASFVLHMHALFVTRPGTSP</sequence>
<organism evidence="1 2">
    <name type="scientific">Fusarium oxysporum (strain Fo5176)</name>
    <name type="common">Fusarium vascular wilt</name>
    <dbReference type="NCBI Taxonomy" id="660025"/>
    <lineage>
        <taxon>Eukaryota</taxon>
        <taxon>Fungi</taxon>
        <taxon>Dikarya</taxon>
        <taxon>Ascomycota</taxon>
        <taxon>Pezizomycotina</taxon>
        <taxon>Sordariomycetes</taxon>
        <taxon>Hypocreomycetidae</taxon>
        <taxon>Hypocreales</taxon>
        <taxon>Nectriaceae</taxon>
        <taxon>Fusarium</taxon>
        <taxon>Fusarium oxysporum species complex</taxon>
    </lineage>
</organism>
<dbReference type="AlphaFoldDB" id="A0A0D2YF23"/>
<proteinExistence type="predicted"/>
<accession>A0A0D2YF23</accession>
<dbReference type="STRING" id="426428.A0A0D2YF23"/>